<evidence type="ECO:0000313" key="2">
    <source>
        <dbReference type="EMBL" id="ART59897.1"/>
    </source>
</evidence>
<feature type="signal peptide" evidence="1">
    <location>
        <begin position="1"/>
        <end position="21"/>
    </location>
</feature>
<keyword evidence="3" id="KW-1185">Reference proteome</keyword>
<sequence length="241" mass="25616">MRNTAFTLTALLALHSPPLAAQASCSSDGAARPVALFERFISADCESCWSDRATPAPSASALVLDWIAPGVLGDDAPLSAAASTDALQRLQTLGRQAPTSTDVFTARVEGAPSARLRVAHGMAFNDYLGTSIAFTPARAAPGRTAAATDWRFFLLLVEAVPAGTEGTPVARKMVRNMLHGTWDKRSKLSNSEQKHWMETRPMRIPDGAQPERLRVVGWVQDAQGRVVAAAQSDCGAHPGGR</sequence>
<protein>
    <recommendedName>
        <fullName evidence="4">Lipoprotein</fullName>
    </recommendedName>
</protein>
<organism evidence="2 3">
    <name type="scientific">Acidovorax carolinensis</name>
    <dbReference type="NCBI Taxonomy" id="553814"/>
    <lineage>
        <taxon>Bacteria</taxon>
        <taxon>Pseudomonadati</taxon>
        <taxon>Pseudomonadota</taxon>
        <taxon>Betaproteobacteria</taxon>
        <taxon>Burkholderiales</taxon>
        <taxon>Comamonadaceae</taxon>
        <taxon>Acidovorax</taxon>
    </lineage>
</organism>
<evidence type="ECO:0008006" key="4">
    <source>
        <dbReference type="Google" id="ProtNLM"/>
    </source>
</evidence>
<gene>
    <name evidence="2" type="ORF">CBP36_14615</name>
</gene>
<name>A0A240UEH4_9BURK</name>
<feature type="chain" id="PRO_5012489722" description="Lipoprotein" evidence="1">
    <location>
        <begin position="22"/>
        <end position="241"/>
    </location>
</feature>
<dbReference type="AlphaFoldDB" id="A0A240UEH4"/>
<proteinExistence type="predicted"/>
<dbReference type="RefSeq" id="WP_086927929.1">
    <property type="nucleotide sequence ID" value="NZ_CP021362.1"/>
</dbReference>
<keyword evidence="1" id="KW-0732">Signal</keyword>
<dbReference type="EMBL" id="CP021366">
    <property type="protein sequence ID" value="ART59897.1"/>
    <property type="molecule type" value="Genomic_DNA"/>
</dbReference>
<evidence type="ECO:0000256" key="1">
    <source>
        <dbReference type="SAM" id="SignalP"/>
    </source>
</evidence>
<reference evidence="2" key="1">
    <citation type="submission" date="2017-05" db="EMBL/GenBank/DDBJ databases">
        <title>Polyphasic characterization of four soil-derived phenanthrene-degrading Acidovorax strains and proposal of Acidovorax phenanthrenivorans sp. nov.</title>
        <authorList>
            <person name="Singleton D."/>
            <person name="Lee J."/>
            <person name="Dickey A.N."/>
            <person name="Stroud A."/>
            <person name="Scholl E.H."/>
            <person name="Wright F.A."/>
            <person name="Aitken M.D."/>
        </authorList>
    </citation>
    <scope>NUCLEOTIDE SEQUENCE</scope>
    <source>
        <strain evidence="2">P4</strain>
    </source>
</reference>
<dbReference type="OrthoDB" id="8894809at2"/>
<evidence type="ECO:0000313" key="3">
    <source>
        <dbReference type="Proteomes" id="UP000194440"/>
    </source>
</evidence>
<dbReference type="KEGG" id="acis:CBP35_04315"/>
<dbReference type="Proteomes" id="UP000194440">
    <property type="component" value="Chromosome"/>
</dbReference>
<accession>A0A240UEH4</accession>
<dbReference type="KEGG" id="acip:CBP36_14615"/>